<feature type="region of interest" description="Disordered" evidence="1">
    <location>
        <begin position="21"/>
        <end position="54"/>
    </location>
</feature>
<dbReference type="SUPFAM" id="SSF48371">
    <property type="entry name" value="ARM repeat"/>
    <property type="match status" value="1"/>
</dbReference>
<dbReference type="Proteomes" id="UP000639772">
    <property type="component" value="Chromosome 9"/>
</dbReference>
<keyword evidence="2" id="KW-1133">Transmembrane helix</keyword>
<keyword evidence="2" id="KW-0472">Membrane</keyword>
<dbReference type="EMBL" id="JADCNM010000009">
    <property type="protein sequence ID" value="KAG0469379.1"/>
    <property type="molecule type" value="Genomic_DNA"/>
</dbReference>
<dbReference type="Gene3D" id="3.40.50.1820">
    <property type="entry name" value="alpha/beta hydrolase"/>
    <property type="match status" value="1"/>
</dbReference>
<sequence length="1219" mass="132919">MLRLLTRPRRLPLVASKRRISSNGFSSSSSPLNSKPINHLRSPPPALNNPIPPTPLTLTSSSSYSNSTSLFAAAGAITSFIAIAAYLYFPTSSDGHARSRTEQLYADLEGTLEKSKSSLGRVLHQMVQTGAAAAVLWKSLVSVLSSANQEVRSGFELRVAALLADIAGASDARRSAIVGAGGGAVVDWLLERVASSRTGVDYGGTQAESARALAHLIADPVVCEKVLGRPHAVPNLLKFIFSFQPRRQNKQFRFSSFERSDLWKGRSMLVAALMDIVTSNSDAIDDSAFRLTLSGDADMRDVALALQVIEEGGVHFDDDPGNEDCDDGNSGVKGIGIKVLGGTSSIGLSRRGNGLNYVVIDDHQLNSSSFLAGNMDLLKKTSNLSEVGTLVSSAVPGLWDDLQREHVAVPFAAWALANWALASHHNRSCIQELDQDGHAVMTALTAAERSVKWHGSFIARALLADYNLPLTFSVSNWSSSLLSTAYQASKVEDVSLAQIALSALLVSVDRSNDAKSFLNDRGLQLLREMAMNSLKNRHLQEALVRVLELLYGSDMHLPLDESQKWCGILLRWVFQKVSSESTRSSAIKILLCILEDYGPDSIPISQGWLAIMLAEILEAAKTSALKGNTILKSDKVKTQIDKTNANSAAQVVAQLSTAVIKQAKGKLESESDSTEMLPLADFLSLEPFAPLLRSMNRSNQQKLDAADLAVATLKGIKALREVCSEDAACQNKLVDFGVLCLLRRLLMGDDYEKLAANETYLASRALESQERASLTAADQLSSDTSDPSSIRVPPTAHIRRHAAQLLTDLSLLSEVKSYISKDKLWCQWLENCASRRIPCCNDPKIQSYARATLLNVFCSDGSGTSSIINNVENRSTCAQYKDLLFLINTELPHWKCSQRKDLGDSSNEKDFDFSINSSRSDGGHVSNQNDCNAVSVNGTEDVAQVKSPSLDVVFVHGLRGGPFKSWRMADDKISTTSKAGLVEHIDQEAGKEGTFWPGEWLSADFPEARLFTLRYKTKLTQWTGASLPLQEVSSMLLEKLLAAGIGNHPTVFITHSMGGLVVKQMLYQAKLNNLNSFLDNAIGIVFYSCPHFGSKLADMPWRMGLILRPAPTLSIQIGELRSGSSRLVELNDFIRHLHNKGYVEVLSFSETQVTPIVEGYGGWAFRMEIVPMESAYPGFGELVVLDSTDHVNSCKPVSRTDPSYAETLNFLKKLKDRVS</sequence>
<evidence type="ECO:0000313" key="3">
    <source>
        <dbReference type="EMBL" id="KAG0469379.1"/>
    </source>
</evidence>
<dbReference type="InterPro" id="IPR029058">
    <property type="entry name" value="AB_hydrolase_fold"/>
</dbReference>
<protein>
    <submittedName>
        <fullName evidence="3">Uncharacterized protein</fullName>
    </submittedName>
</protein>
<evidence type="ECO:0000313" key="4">
    <source>
        <dbReference type="Proteomes" id="UP000639772"/>
    </source>
</evidence>
<accession>A0A835QGW2</accession>
<dbReference type="PANTHER" id="PTHR48202:SF1">
    <property type="entry name" value="ALPHA_BETA-HYDROLASES SUPERFAMILY PROTEIN"/>
    <property type="match status" value="1"/>
</dbReference>
<evidence type="ECO:0000256" key="2">
    <source>
        <dbReference type="SAM" id="Phobius"/>
    </source>
</evidence>
<evidence type="ECO:0000256" key="1">
    <source>
        <dbReference type="SAM" id="MobiDB-lite"/>
    </source>
</evidence>
<dbReference type="PANTHER" id="PTHR48202">
    <property type="entry name" value="ALPHA/BETA-HYDROLASES SUPERFAMILY PROTEIN"/>
    <property type="match status" value="1"/>
</dbReference>
<dbReference type="AlphaFoldDB" id="A0A835QGW2"/>
<comment type="caution">
    <text evidence="3">The sequence shown here is derived from an EMBL/GenBank/DDBJ whole genome shotgun (WGS) entry which is preliminary data.</text>
</comment>
<organism evidence="3 4">
    <name type="scientific">Vanilla planifolia</name>
    <name type="common">Vanilla</name>
    <dbReference type="NCBI Taxonomy" id="51239"/>
    <lineage>
        <taxon>Eukaryota</taxon>
        <taxon>Viridiplantae</taxon>
        <taxon>Streptophyta</taxon>
        <taxon>Embryophyta</taxon>
        <taxon>Tracheophyta</taxon>
        <taxon>Spermatophyta</taxon>
        <taxon>Magnoliopsida</taxon>
        <taxon>Liliopsida</taxon>
        <taxon>Asparagales</taxon>
        <taxon>Orchidaceae</taxon>
        <taxon>Vanilloideae</taxon>
        <taxon>Vanilleae</taxon>
        <taxon>Vanilla</taxon>
    </lineage>
</organism>
<dbReference type="InterPro" id="IPR016024">
    <property type="entry name" value="ARM-type_fold"/>
</dbReference>
<proteinExistence type="predicted"/>
<dbReference type="OrthoDB" id="5086500at2759"/>
<dbReference type="SUPFAM" id="SSF53474">
    <property type="entry name" value="alpha/beta-Hydrolases"/>
    <property type="match status" value="1"/>
</dbReference>
<dbReference type="Gene3D" id="1.25.10.10">
    <property type="entry name" value="Leucine-rich Repeat Variant"/>
    <property type="match status" value="1"/>
</dbReference>
<keyword evidence="2" id="KW-0812">Transmembrane</keyword>
<feature type="transmembrane region" description="Helical" evidence="2">
    <location>
        <begin position="70"/>
        <end position="89"/>
    </location>
</feature>
<feature type="compositionally biased region" description="Pro residues" evidence="1">
    <location>
        <begin position="42"/>
        <end position="54"/>
    </location>
</feature>
<reference evidence="3 4" key="1">
    <citation type="journal article" date="2020" name="Nat. Food">
        <title>A phased Vanilla planifolia genome enables genetic improvement of flavour and production.</title>
        <authorList>
            <person name="Hasing T."/>
            <person name="Tang H."/>
            <person name="Brym M."/>
            <person name="Khazi F."/>
            <person name="Huang T."/>
            <person name="Chambers A.H."/>
        </authorList>
    </citation>
    <scope>NUCLEOTIDE SEQUENCE [LARGE SCALE GENOMIC DNA]</scope>
    <source>
        <tissue evidence="3">Leaf</tissue>
    </source>
</reference>
<dbReference type="InterPro" id="IPR011989">
    <property type="entry name" value="ARM-like"/>
</dbReference>
<name>A0A835QGW2_VANPL</name>
<feature type="compositionally biased region" description="Low complexity" evidence="1">
    <location>
        <begin position="21"/>
        <end position="37"/>
    </location>
</feature>
<gene>
    <name evidence="3" type="ORF">HPP92_018707</name>
</gene>